<proteinExistence type="inferred from homology"/>
<comment type="function">
    <text evidence="5">Involved in the maturation of [NiFe] hydrogenases. Required for nickel insertion into the metal center of the hydrogenase.</text>
</comment>
<dbReference type="Proteomes" id="UP000022141">
    <property type="component" value="Unassembled WGS sequence"/>
</dbReference>
<evidence type="ECO:0000256" key="4">
    <source>
        <dbReference type="ARBA" id="ARBA00022833"/>
    </source>
</evidence>
<keyword evidence="2 5" id="KW-0533">Nickel</keyword>
<dbReference type="PANTHER" id="PTHR34535">
    <property type="entry name" value="HYDROGENASE MATURATION FACTOR HYPA"/>
    <property type="match status" value="1"/>
</dbReference>
<evidence type="ECO:0000313" key="6">
    <source>
        <dbReference type="EMBL" id="EXI86754.1"/>
    </source>
</evidence>
<keyword evidence="4 5" id="KW-0862">Zinc</keyword>
<evidence type="ECO:0000256" key="1">
    <source>
        <dbReference type="ARBA" id="ARBA00010748"/>
    </source>
</evidence>
<dbReference type="Pfam" id="PF01155">
    <property type="entry name" value="HypA"/>
    <property type="match status" value="1"/>
</dbReference>
<dbReference type="HAMAP" id="MF_00213">
    <property type="entry name" value="HypA_HybF"/>
    <property type="match status" value="1"/>
</dbReference>
<keyword evidence="7" id="KW-1185">Reference proteome</keyword>
<dbReference type="Gene3D" id="3.30.2320.80">
    <property type="match status" value="1"/>
</dbReference>
<dbReference type="NCBIfam" id="TIGR00100">
    <property type="entry name" value="hypA"/>
    <property type="match status" value="1"/>
</dbReference>
<dbReference type="InterPro" id="IPR020538">
    <property type="entry name" value="Hydgase_Ni_incorp_HypA/HybF_CS"/>
</dbReference>
<feature type="binding site" evidence="5">
    <location>
        <position position="92"/>
    </location>
    <ligand>
        <name>Zn(2+)</name>
        <dbReference type="ChEBI" id="CHEBI:29105"/>
    </ligand>
</feature>
<dbReference type="GO" id="GO:0008270">
    <property type="term" value="F:zinc ion binding"/>
    <property type="evidence" value="ECO:0007669"/>
    <property type="project" value="UniProtKB-UniRule"/>
</dbReference>
<dbReference type="STRING" id="1454004.AW11_02924"/>
<dbReference type="EMBL" id="JEMY01000041">
    <property type="protein sequence ID" value="EXI86754.1"/>
    <property type="molecule type" value="Genomic_DNA"/>
</dbReference>
<evidence type="ECO:0000256" key="2">
    <source>
        <dbReference type="ARBA" id="ARBA00022596"/>
    </source>
</evidence>
<reference evidence="6" key="1">
    <citation type="submission" date="2014-02" db="EMBL/GenBank/DDBJ databases">
        <title>Expanding our view of genomic diversity in Candidatus Accumulibacter clades.</title>
        <authorList>
            <person name="Skennerton C.T."/>
            <person name="Barr J.J."/>
            <person name="Slater F.R."/>
            <person name="Bond P.L."/>
            <person name="Tyson G.W."/>
        </authorList>
    </citation>
    <scope>NUCLEOTIDE SEQUENCE [LARGE SCALE GENOMIC DNA]</scope>
</reference>
<dbReference type="InterPro" id="IPR000688">
    <property type="entry name" value="HypA/HybF"/>
</dbReference>
<gene>
    <name evidence="5 6" type="primary">hypA</name>
    <name evidence="6" type="ORF">AW11_02924</name>
</gene>
<feature type="binding site" evidence="5">
    <location>
        <position position="73"/>
    </location>
    <ligand>
        <name>Zn(2+)</name>
        <dbReference type="ChEBI" id="CHEBI:29105"/>
    </ligand>
</feature>
<accession>A0A011R6K0</accession>
<evidence type="ECO:0000313" key="7">
    <source>
        <dbReference type="Proteomes" id="UP000022141"/>
    </source>
</evidence>
<name>A0A011R6K0_ACCRE</name>
<comment type="caution">
    <text evidence="6">The sequence shown here is derived from an EMBL/GenBank/DDBJ whole genome shotgun (WGS) entry which is preliminary data.</text>
</comment>
<evidence type="ECO:0000256" key="5">
    <source>
        <dbReference type="HAMAP-Rule" id="MF_00213"/>
    </source>
</evidence>
<dbReference type="PATRIC" id="fig|1454004.3.peg.3018"/>
<feature type="binding site" evidence="5">
    <location>
        <position position="2"/>
    </location>
    <ligand>
        <name>Ni(2+)</name>
        <dbReference type="ChEBI" id="CHEBI:49786"/>
    </ligand>
</feature>
<dbReference type="PROSITE" id="PS01249">
    <property type="entry name" value="HYPA"/>
    <property type="match status" value="1"/>
</dbReference>
<dbReference type="eggNOG" id="COG0375">
    <property type="taxonomic scope" value="Bacteria"/>
</dbReference>
<feature type="binding site" evidence="5">
    <location>
        <position position="76"/>
    </location>
    <ligand>
        <name>Zn(2+)</name>
        <dbReference type="ChEBI" id="CHEBI:29105"/>
    </ligand>
</feature>
<comment type="similarity">
    <text evidence="1 5">Belongs to the HypA/HybF family.</text>
</comment>
<dbReference type="PIRSF" id="PIRSF004761">
    <property type="entry name" value="Hydrgn_mat_HypA"/>
    <property type="match status" value="1"/>
</dbReference>
<sequence>MHEMSLAMGVLQLVEDAAREQRFERVRTVFLEIGELAAVEPEAMRFCFDAVMSGTLADGAVLKVIEVAGEGLCFNCNQTVRLAARYDPCPACGGYPVQATGGTEMRVKELEVE</sequence>
<protein>
    <recommendedName>
        <fullName evidence="5">Hydrogenase maturation factor HypA</fullName>
    </recommendedName>
</protein>
<feature type="binding site" evidence="5">
    <location>
        <position position="89"/>
    </location>
    <ligand>
        <name>Zn(2+)</name>
        <dbReference type="ChEBI" id="CHEBI:29105"/>
    </ligand>
</feature>
<dbReference type="GO" id="GO:0051604">
    <property type="term" value="P:protein maturation"/>
    <property type="evidence" value="ECO:0007669"/>
    <property type="project" value="InterPro"/>
</dbReference>
<dbReference type="PANTHER" id="PTHR34535:SF3">
    <property type="entry name" value="HYDROGENASE MATURATION FACTOR HYPA"/>
    <property type="match status" value="1"/>
</dbReference>
<keyword evidence="3 5" id="KW-0479">Metal-binding</keyword>
<dbReference type="GO" id="GO:0016151">
    <property type="term" value="F:nickel cation binding"/>
    <property type="evidence" value="ECO:0007669"/>
    <property type="project" value="UniProtKB-UniRule"/>
</dbReference>
<dbReference type="AlphaFoldDB" id="A0A011R6K0"/>
<evidence type="ECO:0000256" key="3">
    <source>
        <dbReference type="ARBA" id="ARBA00022723"/>
    </source>
</evidence>
<organism evidence="6 7">
    <name type="scientific">Accumulibacter regalis</name>
    <dbReference type="NCBI Taxonomy" id="522306"/>
    <lineage>
        <taxon>Bacteria</taxon>
        <taxon>Pseudomonadati</taxon>
        <taxon>Pseudomonadota</taxon>
        <taxon>Betaproteobacteria</taxon>
        <taxon>Candidatus Accumulibacter</taxon>
    </lineage>
</organism>